<name>A0A9E8MV49_9FLAO</name>
<sequence length="65" mass="7099">MALNSQVEMLRNFNAPEESIAAVVEASEQQGSLFSIGNVLKSLVGYVIFYSIIGLIIALIMKRNP</sequence>
<keyword evidence="1" id="KW-1133">Transmembrane helix</keyword>
<dbReference type="EMBL" id="CP113088">
    <property type="protein sequence ID" value="WAC02063.1"/>
    <property type="molecule type" value="Genomic_DNA"/>
</dbReference>
<proteinExistence type="predicted"/>
<keyword evidence="1" id="KW-0472">Membrane</keyword>
<accession>A0A9E8MV49</accession>
<evidence type="ECO:0000256" key="1">
    <source>
        <dbReference type="SAM" id="Phobius"/>
    </source>
</evidence>
<keyword evidence="3" id="KW-1185">Reference proteome</keyword>
<dbReference type="AlphaFoldDB" id="A0A9E8MV49"/>
<feature type="transmembrane region" description="Helical" evidence="1">
    <location>
        <begin position="43"/>
        <end position="61"/>
    </location>
</feature>
<evidence type="ECO:0000313" key="2">
    <source>
        <dbReference type="EMBL" id="WAC02063.1"/>
    </source>
</evidence>
<gene>
    <name evidence="2" type="ORF">N7U66_20070</name>
</gene>
<keyword evidence="1" id="KW-0812">Transmembrane</keyword>
<dbReference type="KEGG" id="lnu:N7U66_20070"/>
<dbReference type="Proteomes" id="UP001164705">
    <property type="component" value="Chromosome"/>
</dbReference>
<evidence type="ECO:0000313" key="3">
    <source>
        <dbReference type="Proteomes" id="UP001164705"/>
    </source>
</evidence>
<organism evidence="2 3">
    <name type="scientific">Lacinutrix neustonica</name>
    <dbReference type="NCBI Taxonomy" id="2980107"/>
    <lineage>
        <taxon>Bacteria</taxon>
        <taxon>Pseudomonadati</taxon>
        <taxon>Bacteroidota</taxon>
        <taxon>Flavobacteriia</taxon>
        <taxon>Flavobacteriales</taxon>
        <taxon>Flavobacteriaceae</taxon>
        <taxon>Lacinutrix</taxon>
    </lineage>
</organism>
<protein>
    <submittedName>
        <fullName evidence="2">Uncharacterized protein</fullName>
    </submittedName>
</protein>
<reference evidence="2" key="1">
    <citation type="submission" date="2022-11" db="EMBL/GenBank/DDBJ databases">
        <title>Lacinutrix neustonica HL-RS19T sp. nov., isolated from the surface microlayer sample of brackish Lake Shihwa.</title>
        <authorList>
            <person name="Choi J.Y."/>
            <person name="Hwang C.Y."/>
        </authorList>
    </citation>
    <scope>NUCLEOTIDE SEQUENCE</scope>
    <source>
        <strain evidence="2">HL-RS19</strain>
    </source>
</reference>